<accession>A0A7S3NRH7</accession>
<protein>
    <recommendedName>
        <fullName evidence="2">Ubiquitin-like domain-containing protein</fullName>
    </recommendedName>
</protein>
<dbReference type="InterPro" id="IPR029071">
    <property type="entry name" value="Ubiquitin-like_domsf"/>
</dbReference>
<proteinExistence type="predicted"/>
<evidence type="ECO:0000313" key="1">
    <source>
        <dbReference type="EMBL" id="CAE0374681.1"/>
    </source>
</evidence>
<dbReference type="SUPFAM" id="SSF54236">
    <property type="entry name" value="Ubiquitin-like"/>
    <property type="match status" value="1"/>
</dbReference>
<dbReference type="AlphaFoldDB" id="A0A7S3NRH7"/>
<gene>
    <name evidence="1" type="ORF">ALAG00032_LOCUS15485</name>
</gene>
<dbReference type="EMBL" id="HBIJ01023444">
    <property type="protein sequence ID" value="CAE0374681.1"/>
    <property type="molecule type" value="Transcribed_RNA"/>
</dbReference>
<dbReference type="CDD" id="cd17039">
    <property type="entry name" value="Ubl_ubiquitin_like"/>
    <property type="match status" value="1"/>
</dbReference>
<evidence type="ECO:0008006" key="2">
    <source>
        <dbReference type="Google" id="ProtNLM"/>
    </source>
</evidence>
<sequence length="160" mass="18616">MSDEKDTVQVAVMRTRLQFDPKMNYEKPLMVACKPQTSVKELKQLIHEKQKLLSTGEVARSSSSESCVIVPPKDQILVVKNDHDRRFHQMLLEDDLPLSTYGVDDRLETNVFLRRTNRTQFALAQFVLIDQRFLTPSQQNRFNKCLTSRDYHGALRCTQM</sequence>
<dbReference type="Gene3D" id="3.10.20.90">
    <property type="entry name" value="Phosphatidylinositol 3-kinase Catalytic Subunit, Chain A, domain 1"/>
    <property type="match status" value="1"/>
</dbReference>
<organism evidence="1">
    <name type="scientific">Aureoumbra lagunensis</name>
    <dbReference type="NCBI Taxonomy" id="44058"/>
    <lineage>
        <taxon>Eukaryota</taxon>
        <taxon>Sar</taxon>
        <taxon>Stramenopiles</taxon>
        <taxon>Ochrophyta</taxon>
        <taxon>Pelagophyceae</taxon>
        <taxon>Pelagomonadales</taxon>
        <taxon>Aureoumbra</taxon>
    </lineage>
</organism>
<reference evidence="1" key="1">
    <citation type="submission" date="2021-01" db="EMBL/GenBank/DDBJ databases">
        <authorList>
            <person name="Corre E."/>
            <person name="Pelletier E."/>
            <person name="Niang G."/>
            <person name="Scheremetjew M."/>
            <person name="Finn R."/>
            <person name="Kale V."/>
            <person name="Holt S."/>
            <person name="Cochrane G."/>
            <person name="Meng A."/>
            <person name="Brown T."/>
            <person name="Cohen L."/>
        </authorList>
    </citation>
    <scope>NUCLEOTIDE SEQUENCE</scope>
    <source>
        <strain evidence="1">CCMP1510</strain>
    </source>
</reference>
<name>A0A7S3NRH7_9STRA</name>